<protein>
    <submittedName>
        <fullName evidence="1">Uncharacterized protein</fullName>
    </submittedName>
</protein>
<evidence type="ECO:0000313" key="2">
    <source>
        <dbReference type="Proteomes" id="UP000265200"/>
    </source>
</evidence>
<dbReference type="PANTHER" id="PTHR15977">
    <property type="entry name" value="CILIA- AND FLAGELLA-ASSOCIATED PROTEIN 46"/>
    <property type="match status" value="1"/>
</dbReference>
<dbReference type="AlphaFoldDB" id="A0A3P9HU06"/>
<dbReference type="GO" id="GO:0035082">
    <property type="term" value="P:axoneme assembly"/>
    <property type="evidence" value="ECO:0007669"/>
    <property type="project" value="InterPro"/>
</dbReference>
<reference key="1">
    <citation type="journal article" date="2007" name="Nature">
        <title>The medaka draft genome and insights into vertebrate genome evolution.</title>
        <authorList>
            <person name="Kasahara M."/>
            <person name="Naruse K."/>
            <person name="Sasaki S."/>
            <person name="Nakatani Y."/>
            <person name="Qu W."/>
            <person name="Ahsan B."/>
            <person name="Yamada T."/>
            <person name="Nagayasu Y."/>
            <person name="Doi K."/>
            <person name="Kasai Y."/>
            <person name="Jindo T."/>
            <person name="Kobayashi D."/>
            <person name="Shimada A."/>
            <person name="Toyoda A."/>
            <person name="Kuroki Y."/>
            <person name="Fujiyama A."/>
            <person name="Sasaki T."/>
            <person name="Shimizu A."/>
            <person name="Asakawa S."/>
            <person name="Shimizu N."/>
            <person name="Hashimoto S."/>
            <person name="Yang J."/>
            <person name="Lee Y."/>
            <person name="Matsushima K."/>
            <person name="Sugano S."/>
            <person name="Sakaizumi M."/>
            <person name="Narita T."/>
            <person name="Ohishi K."/>
            <person name="Haga S."/>
            <person name="Ohta F."/>
            <person name="Nomoto H."/>
            <person name="Nogata K."/>
            <person name="Morishita T."/>
            <person name="Endo T."/>
            <person name="Shin-I T."/>
            <person name="Takeda H."/>
            <person name="Morishita S."/>
            <person name="Kohara Y."/>
        </authorList>
    </citation>
    <scope>NUCLEOTIDE SEQUENCE [LARGE SCALE GENOMIC DNA]</scope>
    <source>
        <strain>Hd-rR</strain>
    </source>
</reference>
<dbReference type="Pfam" id="PF25439">
    <property type="entry name" value="TPR_CFAP46_N"/>
    <property type="match status" value="1"/>
</dbReference>
<dbReference type="InterPro" id="IPR057466">
    <property type="entry name" value="CFAP46_TPR"/>
</dbReference>
<reference evidence="1 2" key="2">
    <citation type="submission" date="2017-04" db="EMBL/GenBank/DDBJ databases">
        <title>CpG methylation of centromeres and impact of large insertions on vertebrate speciation.</title>
        <authorList>
            <person name="Ichikawa K."/>
            <person name="Yoshimura J."/>
            <person name="Morishita S."/>
        </authorList>
    </citation>
    <scope>NUCLEOTIDE SEQUENCE</scope>
    <source>
        <strain evidence="1 2">HSOK</strain>
    </source>
</reference>
<accession>A0A3P9HU06</accession>
<dbReference type="Proteomes" id="UP000265200">
    <property type="component" value="Chromosome 15"/>
</dbReference>
<reference evidence="1" key="4">
    <citation type="submission" date="2025-09" db="UniProtKB">
        <authorList>
            <consortium name="Ensembl"/>
        </authorList>
    </citation>
    <scope>IDENTIFICATION</scope>
    <source>
        <strain evidence="1">HSOK</strain>
    </source>
</reference>
<sequence length="252" mass="28227">MDLDIRQHLIEAQQNRDPAALQAAFRLLTSAGAAAELRGRIPRVPADLYVVCAEVALQLGCVDMSTECLKTYFNGNPPPSQFLSRAFLCQGQLQPPPAPGSVEDAEEAVICFLKAIEISKMEARCHFMVFNASVLYFQKVRPLLQPGWFRFLVPSLKVVVQSLEEVDDKDHSWRAELMILLVEGFVDSGQLEDAAGFARVTQEFITSHAPHLYPKLFTLQVWHKLSEGAALLDLSRRSASLAVIYQMQELRR</sequence>
<name>A0A3P9HU06_ORYLA</name>
<dbReference type="InterPro" id="IPR039586">
    <property type="entry name" value="CFAP46"/>
</dbReference>
<organism evidence="1 2">
    <name type="scientific">Oryzias latipes</name>
    <name type="common">Japanese rice fish</name>
    <name type="synonym">Japanese killifish</name>
    <dbReference type="NCBI Taxonomy" id="8090"/>
    <lineage>
        <taxon>Eukaryota</taxon>
        <taxon>Metazoa</taxon>
        <taxon>Chordata</taxon>
        <taxon>Craniata</taxon>
        <taxon>Vertebrata</taxon>
        <taxon>Euteleostomi</taxon>
        <taxon>Actinopterygii</taxon>
        <taxon>Neopterygii</taxon>
        <taxon>Teleostei</taxon>
        <taxon>Neoteleostei</taxon>
        <taxon>Acanthomorphata</taxon>
        <taxon>Ovalentaria</taxon>
        <taxon>Atherinomorphae</taxon>
        <taxon>Beloniformes</taxon>
        <taxon>Adrianichthyidae</taxon>
        <taxon>Oryziinae</taxon>
        <taxon>Oryzias</taxon>
    </lineage>
</organism>
<dbReference type="Ensembl" id="ENSORLT00015018063.1">
    <property type="protein sequence ID" value="ENSORLP00015011257.1"/>
    <property type="gene ID" value="ENSORLG00015012091.1"/>
</dbReference>
<dbReference type="GO" id="GO:0060294">
    <property type="term" value="P:cilium movement involved in cell motility"/>
    <property type="evidence" value="ECO:0007669"/>
    <property type="project" value="InterPro"/>
</dbReference>
<reference evidence="1" key="3">
    <citation type="submission" date="2025-08" db="UniProtKB">
        <authorList>
            <consortium name="Ensembl"/>
        </authorList>
    </citation>
    <scope>IDENTIFICATION</scope>
    <source>
        <strain evidence="1">HSOK</strain>
    </source>
</reference>
<dbReference type="PANTHER" id="PTHR15977:SF15">
    <property type="entry name" value="CILIA- AND FLAGELLA-ASSOCIATED PROTEIN 46"/>
    <property type="match status" value="1"/>
</dbReference>
<evidence type="ECO:0000313" key="1">
    <source>
        <dbReference type="Ensembl" id="ENSORLP00015011257.1"/>
    </source>
</evidence>
<proteinExistence type="predicted"/>